<name>A0AAV8P3N4_ENSVE</name>
<dbReference type="Proteomes" id="UP001222027">
    <property type="component" value="Unassembled WGS sequence"/>
</dbReference>
<comment type="subcellular location">
    <subcellularLocation>
        <location evidence="1">Nucleus</location>
    </subcellularLocation>
</comment>
<evidence type="ECO:0000256" key="2">
    <source>
        <dbReference type="ARBA" id="ARBA00005510"/>
    </source>
</evidence>
<dbReference type="SMART" id="SM00353">
    <property type="entry name" value="HLH"/>
    <property type="match status" value="1"/>
</dbReference>
<gene>
    <name evidence="7" type="ORF">OPV22_028079</name>
</gene>
<dbReference type="EMBL" id="JAQQAF010000008">
    <property type="protein sequence ID" value="KAJ8465527.1"/>
    <property type="molecule type" value="Genomic_DNA"/>
</dbReference>
<keyword evidence="5" id="KW-0539">Nucleus</keyword>
<evidence type="ECO:0000313" key="7">
    <source>
        <dbReference type="EMBL" id="KAJ8465527.1"/>
    </source>
</evidence>
<evidence type="ECO:0000256" key="5">
    <source>
        <dbReference type="ARBA" id="ARBA00023242"/>
    </source>
</evidence>
<dbReference type="InterPro" id="IPR045843">
    <property type="entry name" value="IND-like"/>
</dbReference>
<evidence type="ECO:0000313" key="8">
    <source>
        <dbReference type="Proteomes" id="UP001222027"/>
    </source>
</evidence>
<sequence length="457" mass="49867">MVCCLQCSSSSSSSSFLPLFYLSWAIQLACDRGVNCWERWLAVPLRSANHINAALDRNSNGRSLIGLVCVSAFVRPTEKPNRLRQEAEISRFSGIVCCCISTRPPAPGSSGMESLGWGNPAATNSDFLSSSEDYSGMTGKLELELEACFPNSSIQLRGIMGCGGSLDSDGGSEMVESSVPAVYRTSSAALPHQDAVWGDALLARACCPPFPPISRPMTVDQGFSIIAQNLASADELPVISNITSDEDVLSAMFSGDGNFGEHKWIKDEVTTAHVSPDPVPLNPHTVTNKEEGLRIASSHHKLKNPRSVMHSGCPAIRLGHERDYEPDSEAIAQVKEMIYRAAALRPVTLGAEEAAEKPKRKNVKISNDPQTVAARHRRERISARLRVLQKLVPGGSKMDTATMLDEAANYLKFLKSQVRNLETLGDRNYHRNSAMHPFPLALNQAYIMQRLHPTLKP</sequence>
<dbReference type="InterPro" id="IPR036638">
    <property type="entry name" value="HLH_DNA-bd_sf"/>
</dbReference>
<evidence type="ECO:0000256" key="3">
    <source>
        <dbReference type="ARBA" id="ARBA00023015"/>
    </source>
</evidence>
<keyword evidence="3" id="KW-0805">Transcription regulation</keyword>
<keyword evidence="8" id="KW-1185">Reference proteome</keyword>
<dbReference type="GO" id="GO:0005634">
    <property type="term" value="C:nucleus"/>
    <property type="evidence" value="ECO:0007669"/>
    <property type="project" value="UniProtKB-SubCell"/>
</dbReference>
<accession>A0AAV8P3N4</accession>
<dbReference type="Gene3D" id="4.10.280.10">
    <property type="entry name" value="Helix-loop-helix DNA-binding domain"/>
    <property type="match status" value="1"/>
</dbReference>
<evidence type="ECO:0000256" key="1">
    <source>
        <dbReference type="ARBA" id="ARBA00004123"/>
    </source>
</evidence>
<feature type="domain" description="BHLH" evidence="6">
    <location>
        <begin position="365"/>
        <end position="414"/>
    </location>
</feature>
<reference evidence="7 8" key="1">
    <citation type="submission" date="2022-12" db="EMBL/GenBank/DDBJ databases">
        <title>Chromosome-scale assembly of the Ensete ventricosum genome.</title>
        <authorList>
            <person name="Dussert Y."/>
            <person name="Stocks J."/>
            <person name="Wendawek A."/>
            <person name="Woldeyes F."/>
            <person name="Nichols R.A."/>
            <person name="Borrell J.S."/>
        </authorList>
    </citation>
    <scope>NUCLEOTIDE SEQUENCE [LARGE SCALE GENOMIC DNA]</scope>
    <source>
        <strain evidence="8">cv. Maze</strain>
        <tissue evidence="7">Seeds</tissue>
    </source>
</reference>
<comment type="similarity">
    <text evidence="2">Belongs to the bHLH protein family.</text>
</comment>
<evidence type="ECO:0000256" key="4">
    <source>
        <dbReference type="ARBA" id="ARBA00023163"/>
    </source>
</evidence>
<dbReference type="SUPFAM" id="SSF47459">
    <property type="entry name" value="HLH, helix-loop-helix DNA-binding domain"/>
    <property type="match status" value="1"/>
</dbReference>
<dbReference type="PROSITE" id="PS50888">
    <property type="entry name" value="BHLH"/>
    <property type="match status" value="1"/>
</dbReference>
<dbReference type="GO" id="GO:0046983">
    <property type="term" value="F:protein dimerization activity"/>
    <property type="evidence" value="ECO:0007669"/>
    <property type="project" value="InterPro"/>
</dbReference>
<dbReference type="InterPro" id="IPR011598">
    <property type="entry name" value="bHLH_dom"/>
</dbReference>
<dbReference type="Pfam" id="PF00010">
    <property type="entry name" value="HLH"/>
    <property type="match status" value="1"/>
</dbReference>
<dbReference type="CDD" id="cd11454">
    <property type="entry name" value="bHLH_AtIND_like"/>
    <property type="match status" value="1"/>
</dbReference>
<organism evidence="7 8">
    <name type="scientific">Ensete ventricosum</name>
    <name type="common">Abyssinian banana</name>
    <name type="synonym">Musa ensete</name>
    <dbReference type="NCBI Taxonomy" id="4639"/>
    <lineage>
        <taxon>Eukaryota</taxon>
        <taxon>Viridiplantae</taxon>
        <taxon>Streptophyta</taxon>
        <taxon>Embryophyta</taxon>
        <taxon>Tracheophyta</taxon>
        <taxon>Spermatophyta</taxon>
        <taxon>Magnoliopsida</taxon>
        <taxon>Liliopsida</taxon>
        <taxon>Zingiberales</taxon>
        <taxon>Musaceae</taxon>
        <taxon>Ensete</taxon>
    </lineage>
</organism>
<dbReference type="GO" id="GO:0003700">
    <property type="term" value="F:DNA-binding transcription factor activity"/>
    <property type="evidence" value="ECO:0007669"/>
    <property type="project" value="InterPro"/>
</dbReference>
<dbReference type="PANTHER" id="PTHR45914">
    <property type="entry name" value="TRANSCRIPTION FACTOR HEC3-RELATED"/>
    <property type="match status" value="1"/>
</dbReference>
<comment type="caution">
    <text evidence="7">The sequence shown here is derived from an EMBL/GenBank/DDBJ whole genome shotgun (WGS) entry which is preliminary data.</text>
</comment>
<proteinExistence type="inferred from homology"/>
<protein>
    <recommendedName>
        <fullName evidence="6">BHLH domain-containing protein</fullName>
    </recommendedName>
</protein>
<evidence type="ECO:0000259" key="6">
    <source>
        <dbReference type="PROSITE" id="PS50888"/>
    </source>
</evidence>
<keyword evidence="4" id="KW-0804">Transcription</keyword>
<dbReference type="PANTHER" id="PTHR45914:SF12">
    <property type="entry name" value="TRANSCRIPTION FACTOR BHLH87"/>
    <property type="match status" value="1"/>
</dbReference>
<dbReference type="AlphaFoldDB" id="A0AAV8P3N4"/>